<dbReference type="InterPro" id="IPR032675">
    <property type="entry name" value="LRR_dom_sf"/>
</dbReference>
<keyword evidence="2" id="KW-0732">Signal</keyword>
<dbReference type="InterPro" id="IPR001611">
    <property type="entry name" value="Leu-rich_rpt"/>
</dbReference>
<keyword evidence="5" id="KW-1133">Transmembrane helix</keyword>
<dbReference type="SMART" id="SM00369">
    <property type="entry name" value="LRR_TYP"/>
    <property type="match status" value="7"/>
</dbReference>
<evidence type="ECO:0000256" key="3">
    <source>
        <dbReference type="ARBA" id="ARBA00022737"/>
    </source>
</evidence>
<evidence type="ECO:0000313" key="6">
    <source>
        <dbReference type="EMBL" id="PIK43194.1"/>
    </source>
</evidence>
<feature type="transmembrane region" description="Helical" evidence="5">
    <location>
        <begin position="426"/>
        <end position="452"/>
    </location>
</feature>
<keyword evidence="5" id="KW-0472">Membrane</keyword>
<dbReference type="PANTHER" id="PTHR24366">
    <property type="entry name" value="IG(IMMUNOGLOBULIN) AND LRR(LEUCINE RICH REPEAT) DOMAINS"/>
    <property type="match status" value="1"/>
</dbReference>
<evidence type="ECO:0000256" key="5">
    <source>
        <dbReference type="SAM" id="Phobius"/>
    </source>
</evidence>
<keyword evidence="5" id="KW-0812">Transmembrane</keyword>
<evidence type="ECO:0000313" key="7">
    <source>
        <dbReference type="Proteomes" id="UP000230750"/>
    </source>
</evidence>
<dbReference type="Proteomes" id="UP000230750">
    <property type="component" value="Unassembled WGS sequence"/>
</dbReference>
<gene>
    <name evidence="6" type="ORF">BSL78_19950</name>
</gene>
<name>A0A2G8K5B0_STIJA</name>
<organism evidence="6 7">
    <name type="scientific">Stichopus japonicus</name>
    <name type="common">Sea cucumber</name>
    <dbReference type="NCBI Taxonomy" id="307972"/>
    <lineage>
        <taxon>Eukaryota</taxon>
        <taxon>Metazoa</taxon>
        <taxon>Echinodermata</taxon>
        <taxon>Eleutherozoa</taxon>
        <taxon>Echinozoa</taxon>
        <taxon>Holothuroidea</taxon>
        <taxon>Aspidochirotacea</taxon>
        <taxon>Aspidochirotida</taxon>
        <taxon>Stichopodidae</taxon>
        <taxon>Apostichopus</taxon>
    </lineage>
</organism>
<sequence length="463" mass="51801">MVLIIGTLKYQVFGSTSEQLTSTTLKYLMENERRVEGYPQITQTCESVCEYDDWYQRAKCNNRGLQMIPNSAGCEEAHMLELHENVITNITSYLLSGYGNVETLDLSHNNISTVLPGTFESTRVLENIFLSANLITELENGTFRGTEHQLLRLFLDNNKLTEIHPFALRKLRKLKTLTFSNNQLTFLPENVFSDLAELQYLHLSGNRLTYLDSNIFNGCSQLKSISMDRNYLSVIPAGLLRGLTSLSSVDLSYNHIENIPSPTDLKIQNNLQTLNLCNNYFTTTATIITYLNNAGLLVMFGSNPFECDCSFQGLQDWFNRQSEEKRNLITSRSPLECKWNASLISIDDDLSSVCLLPTPTLIGSPMTSQEPIPVTGSTTSQVLAATSSTTRRYSDQEPSVSSLDYERKPTTETLINNVCSGKSSDIVTFVMFTVSGVVNVIILCLVVTNLVLTRKLSEKIASD</sequence>
<evidence type="ECO:0000256" key="1">
    <source>
        <dbReference type="ARBA" id="ARBA00022614"/>
    </source>
</evidence>
<keyword evidence="1" id="KW-0433">Leucine-rich repeat</keyword>
<feature type="compositionally biased region" description="Polar residues" evidence="4">
    <location>
        <begin position="386"/>
        <end position="402"/>
    </location>
</feature>
<comment type="caution">
    <text evidence="6">The sequence shown here is derived from an EMBL/GenBank/DDBJ whole genome shotgun (WGS) entry which is preliminary data.</text>
</comment>
<accession>A0A2G8K5B0</accession>
<dbReference type="InterPro" id="IPR003591">
    <property type="entry name" value="Leu-rich_rpt_typical-subtyp"/>
</dbReference>
<keyword evidence="7" id="KW-1185">Reference proteome</keyword>
<dbReference type="EMBL" id="MRZV01000867">
    <property type="protein sequence ID" value="PIK43194.1"/>
    <property type="molecule type" value="Genomic_DNA"/>
</dbReference>
<protein>
    <submittedName>
        <fullName evidence="6">Uncharacterized protein</fullName>
    </submittedName>
</protein>
<dbReference type="Pfam" id="PF13855">
    <property type="entry name" value="LRR_8"/>
    <property type="match status" value="2"/>
</dbReference>
<dbReference type="OrthoDB" id="694479at2759"/>
<proteinExistence type="predicted"/>
<evidence type="ECO:0000256" key="4">
    <source>
        <dbReference type="SAM" id="MobiDB-lite"/>
    </source>
</evidence>
<keyword evidence="3" id="KW-0677">Repeat</keyword>
<evidence type="ECO:0000256" key="2">
    <source>
        <dbReference type="ARBA" id="ARBA00022729"/>
    </source>
</evidence>
<dbReference type="FunFam" id="3.80.10.10:FF:001164">
    <property type="entry name" value="GH01279p"/>
    <property type="match status" value="1"/>
</dbReference>
<dbReference type="Gene3D" id="3.80.10.10">
    <property type="entry name" value="Ribonuclease Inhibitor"/>
    <property type="match status" value="3"/>
</dbReference>
<dbReference type="SUPFAM" id="SSF52058">
    <property type="entry name" value="L domain-like"/>
    <property type="match status" value="1"/>
</dbReference>
<dbReference type="STRING" id="307972.A0A2G8K5B0"/>
<feature type="region of interest" description="Disordered" evidence="4">
    <location>
        <begin position="386"/>
        <end position="405"/>
    </location>
</feature>
<dbReference type="PANTHER" id="PTHR24366:SF161">
    <property type="entry name" value="TIR DOMAIN-CONTAINING PROTEIN"/>
    <property type="match status" value="1"/>
</dbReference>
<reference evidence="6 7" key="1">
    <citation type="journal article" date="2017" name="PLoS Biol.">
        <title>The sea cucumber genome provides insights into morphological evolution and visceral regeneration.</title>
        <authorList>
            <person name="Zhang X."/>
            <person name="Sun L."/>
            <person name="Yuan J."/>
            <person name="Sun Y."/>
            <person name="Gao Y."/>
            <person name="Zhang L."/>
            <person name="Li S."/>
            <person name="Dai H."/>
            <person name="Hamel J.F."/>
            <person name="Liu C."/>
            <person name="Yu Y."/>
            <person name="Liu S."/>
            <person name="Lin W."/>
            <person name="Guo K."/>
            <person name="Jin S."/>
            <person name="Xu P."/>
            <person name="Storey K.B."/>
            <person name="Huan P."/>
            <person name="Zhang T."/>
            <person name="Zhou Y."/>
            <person name="Zhang J."/>
            <person name="Lin C."/>
            <person name="Li X."/>
            <person name="Xing L."/>
            <person name="Huo D."/>
            <person name="Sun M."/>
            <person name="Wang L."/>
            <person name="Mercier A."/>
            <person name="Li F."/>
            <person name="Yang H."/>
            <person name="Xiang J."/>
        </authorList>
    </citation>
    <scope>NUCLEOTIDE SEQUENCE [LARGE SCALE GENOMIC DNA]</scope>
    <source>
        <strain evidence="6">Shaxun</strain>
        <tissue evidence="6">Muscle</tissue>
    </source>
</reference>
<dbReference type="AlphaFoldDB" id="A0A2G8K5B0"/>
<dbReference type="PROSITE" id="PS51450">
    <property type="entry name" value="LRR"/>
    <property type="match status" value="3"/>
</dbReference>